<keyword evidence="1" id="KW-0862">Zinc</keyword>
<accession>A0ABR3GK89</accession>
<keyword evidence="5" id="KW-1185">Reference proteome</keyword>
<feature type="region of interest" description="Disordered" evidence="2">
    <location>
        <begin position="224"/>
        <end position="270"/>
    </location>
</feature>
<dbReference type="Gene3D" id="3.30.160.60">
    <property type="entry name" value="Classic Zinc Finger"/>
    <property type="match status" value="1"/>
</dbReference>
<reference evidence="4 5" key="1">
    <citation type="submission" date="2024-02" db="EMBL/GenBank/DDBJ databases">
        <title>Discinaceae phylogenomics.</title>
        <authorList>
            <person name="Dirks A.C."/>
            <person name="James T.Y."/>
        </authorList>
    </citation>
    <scope>NUCLEOTIDE SEQUENCE [LARGE SCALE GENOMIC DNA]</scope>
    <source>
        <strain evidence="4 5">ACD0624</strain>
    </source>
</reference>
<evidence type="ECO:0000256" key="2">
    <source>
        <dbReference type="SAM" id="MobiDB-lite"/>
    </source>
</evidence>
<keyword evidence="1" id="KW-0863">Zinc-finger</keyword>
<keyword evidence="1" id="KW-0479">Metal-binding</keyword>
<evidence type="ECO:0000313" key="4">
    <source>
        <dbReference type="EMBL" id="KAL0635951.1"/>
    </source>
</evidence>
<dbReference type="PANTHER" id="PTHR46179:SF19">
    <property type="entry name" value="C2H2 FINGER DOMAIN TRANSCRIPTION FACTOR (EUROFUNG)-RELATED"/>
    <property type="match status" value="1"/>
</dbReference>
<dbReference type="InterPro" id="IPR036236">
    <property type="entry name" value="Znf_C2H2_sf"/>
</dbReference>
<protein>
    <recommendedName>
        <fullName evidence="3">C2H2-type domain-containing protein</fullName>
    </recommendedName>
</protein>
<feature type="domain" description="C2H2-type" evidence="3">
    <location>
        <begin position="633"/>
        <end position="669"/>
    </location>
</feature>
<feature type="region of interest" description="Disordered" evidence="2">
    <location>
        <begin position="467"/>
        <end position="646"/>
    </location>
</feature>
<proteinExistence type="predicted"/>
<organism evidence="4 5">
    <name type="scientific">Discina gigas</name>
    <dbReference type="NCBI Taxonomy" id="1032678"/>
    <lineage>
        <taxon>Eukaryota</taxon>
        <taxon>Fungi</taxon>
        <taxon>Dikarya</taxon>
        <taxon>Ascomycota</taxon>
        <taxon>Pezizomycotina</taxon>
        <taxon>Pezizomycetes</taxon>
        <taxon>Pezizales</taxon>
        <taxon>Discinaceae</taxon>
        <taxon>Discina</taxon>
    </lineage>
</organism>
<evidence type="ECO:0000313" key="5">
    <source>
        <dbReference type="Proteomes" id="UP001447188"/>
    </source>
</evidence>
<dbReference type="SMART" id="SM00355">
    <property type="entry name" value="ZnF_C2H2"/>
    <property type="match status" value="3"/>
</dbReference>
<gene>
    <name evidence="4" type="ORF">Q9L58_005089</name>
</gene>
<dbReference type="Pfam" id="PF00096">
    <property type="entry name" value="zf-C2H2"/>
    <property type="match status" value="1"/>
</dbReference>
<dbReference type="SUPFAM" id="SSF57667">
    <property type="entry name" value="beta-beta-alpha zinc fingers"/>
    <property type="match status" value="1"/>
</dbReference>
<feature type="domain" description="C2H2-type" evidence="3">
    <location>
        <begin position="587"/>
        <end position="617"/>
    </location>
</feature>
<dbReference type="Proteomes" id="UP001447188">
    <property type="component" value="Unassembled WGS sequence"/>
</dbReference>
<comment type="caution">
    <text evidence="4">The sequence shown here is derived from an EMBL/GenBank/DDBJ whole genome shotgun (WGS) entry which is preliminary data.</text>
</comment>
<dbReference type="EMBL" id="JBBBZM010000059">
    <property type="protein sequence ID" value="KAL0635951.1"/>
    <property type="molecule type" value="Genomic_DNA"/>
</dbReference>
<dbReference type="PANTHER" id="PTHR46179">
    <property type="entry name" value="ZINC FINGER PROTEIN"/>
    <property type="match status" value="1"/>
</dbReference>
<feature type="compositionally biased region" description="Basic residues" evidence="2">
    <location>
        <begin position="626"/>
        <end position="636"/>
    </location>
</feature>
<dbReference type="InterPro" id="IPR013087">
    <property type="entry name" value="Znf_C2H2_type"/>
</dbReference>
<feature type="compositionally biased region" description="Polar residues" evidence="2">
    <location>
        <begin position="158"/>
        <end position="172"/>
    </location>
</feature>
<dbReference type="PROSITE" id="PS50157">
    <property type="entry name" value="ZINC_FINGER_C2H2_2"/>
    <property type="match status" value="2"/>
</dbReference>
<feature type="region of interest" description="Disordered" evidence="2">
    <location>
        <begin position="154"/>
        <end position="190"/>
    </location>
</feature>
<dbReference type="InterPro" id="IPR051061">
    <property type="entry name" value="Zinc_finger_trans_reg"/>
</dbReference>
<evidence type="ECO:0000259" key="3">
    <source>
        <dbReference type="PROSITE" id="PS50157"/>
    </source>
</evidence>
<dbReference type="PROSITE" id="PS00028">
    <property type="entry name" value="ZINC_FINGER_C2H2_1"/>
    <property type="match status" value="1"/>
</dbReference>
<name>A0ABR3GK89_9PEZI</name>
<feature type="compositionally biased region" description="Polar residues" evidence="2">
    <location>
        <begin position="469"/>
        <end position="481"/>
    </location>
</feature>
<evidence type="ECO:0000256" key="1">
    <source>
        <dbReference type="PROSITE-ProRule" id="PRU00042"/>
    </source>
</evidence>
<sequence>MRAPSPPRYSPVYTATTTTTATYPYPYNTLPYYPSTLSAAEKRRKLEQDFENGFPDESFQPSSLDFAQLPTSYATMPVQRSMPVNLHINLHRASEPVSPITIATPISTLSTPASSPSRVAIMSADHSPQDFQLYDDGFPLSADQKPRINRRYEPVFGSGNSPTPNTRFNNGYNLVAPQSEPSVTRPGLQTYYPEQPQHFLQTPSQQQYGSQSLAMGRAQQILHHSDDDEPPALSPHHQFSTSSRLSDMDLHSPTTPVASPESAHGEGRGASVPAVRMEAYDYTFVDLWVEQYLLSKSSEVHTPIPKLGSRTISDAMQDELYNPSVAPGTSHNVQQSSICAAPSKFPILYQQAQKQHVLGTPPVLPRDHSPFRANSPFHPARGAQFTVPASPSRSSAMLAMGFSTARARREQEAATEIERVALQRQMQEEYNTLGVAPKTISPKDAYLEYREPSQEGIKGSLFAQEDEYSQNGSVHSGSYKSSVHDDDEDAQSYGLKREESFGSMATSRRESDASINYSAPMFSPNPSQQFTPLGFHYGYSEMSNRQSEETSDPTPQHSVEDEGDYDYQPASSPLSKPTESKANRGGYTCTVPGCTQRFPTTNKMAKHRREAHRQTTPGSRGDGVARSHHPGPHRCTRINPTTNKPCNTIFSRPYDLTRHEDTIHNTHREKVRCEICNDEKTFSRQDALTRHKKVKHGIDK</sequence>